<reference evidence="2 3" key="1">
    <citation type="submission" date="2019-09" db="EMBL/GenBank/DDBJ databases">
        <title>Draft genome sequence of Ginsengibacter sp. BR5-29.</title>
        <authorList>
            <person name="Im W.-T."/>
        </authorList>
    </citation>
    <scope>NUCLEOTIDE SEQUENCE [LARGE SCALE GENOMIC DNA]</scope>
    <source>
        <strain evidence="2 3">BR5-29</strain>
    </source>
</reference>
<feature type="domain" description="Nucleotidyl transferase" evidence="1">
    <location>
        <begin position="2"/>
        <end position="142"/>
    </location>
</feature>
<evidence type="ECO:0000313" key="2">
    <source>
        <dbReference type="EMBL" id="KAA9039450.1"/>
    </source>
</evidence>
<keyword evidence="3" id="KW-1185">Reference proteome</keyword>
<dbReference type="InterPro" id="IPR050486">
    <property type="entry name" value="Mannose-1P_guanyltransferase"/>
</dbReference>
<dbReference type="AlphaFoldDB" id="A0A5J5IGN8"/>
<dbReference type="RefSeq" id="WP_150414861.1">
    <property type="nucleotide sequence ID" value="NZ_VYQF01000002.1"/>
</dbReference>
<sequence length="239" mass="26994">MKAMILAAGLGTRLKPFTDKHPKALVKVNGKTLLQRNIEYLASFGIKDVIINVHHFPEQIKEILEKNNGFGSKVTISDESDEVLETGGGLKKAEWFFNDSDEPFVVMNVDVLTDMDLKVMIEEHKNLQPVATLAVTTRHTSRYFLFDEMPNLCGWRNEKTGEQKVSREATKFYPKAFSGIHVISPKIFSMIKMEGKFSMVDVYLEIAKTYAIGAFDHSNTKFIDVGKPESIAKAEELFI</sequence>
<proteinExistence type="predicted"/>
<dbReference type="Gene3D" id="3.90.550.10">
    <property type="entry name" value="Spore Coat Polysaccharide Biosynthesis Protein SpsA, Chain A"/>
    <property type="match status" value="1"/>
</dbReference>
<organism evidence="2 3">
    <name type="scientific">Ginsengibacter hankyongi</name>
    <dbReference type="NCBI Taxonomy" id="2607284"/>
    <lineage>
        <taxon>Bacteria</taxon>
        <taxon>Pseudomonadati</taxon>
        <taxon>Bacteroidota</taxon>
        <taxon>Chitinophagia</taxon>
        <taxon>Chitinophagales</taxon>
        <taxon>Chitinophagaceae</taxon>
        <taxon>Ginsengibacter</taxon>
    </lineage>
</organism>
<keyword evidence="2" id="KW-0808">Transferase</keyword>
<dbReference type="Proteomes" id="UP000326903">
    <property type="component" value="Unassembled WGS sequence"/>
</dbReference>
<gene>
    <name evidence="2" type="ORF">FW778_11555</name>
</gene>
<dbReference type="EMBL" id="VYQF01000002">
    <property type="protein sequence ID" value="KAA9039450.1"/>
    <property type="molecule type" value="Genomic_DNA"/>
</dbReference>
<dbReference type="GO" id="GO:0016740">
    <property type="term" value="F:transferase activity"/>
    <property type="evidence" value="ECO:0007669"/>
    <property type="project" value="UniProtKB-KW"/>
</dbReference>
<evidence type="ECO:0000313" key="3">
    <source>
        <dbReference type="Proteomes" id="UP000326903"/>
    </source>
</evidence>
<evidence type="ECO:0000259" key="1">
    <source>
        <dbReference type="Pfam" id="PF00483"/>
    </source>
</evidence>
<dbReference type="Pfam" id="PF00483">
    <property type="entry name" value="NTP_transferase"/>
    <property type="match status" value="1"/>
</dbReference>
<dbReference type="CDD" id="cd06422">
    <property type="entry name" value="NTP_transferase_like_1"/>
    <property type="match status" value="1"/>
</dbReference>
<comment type="caution">
    <text evidence="2">The sequence shown here is derived from an EMBL/GenBank/DDBJ whole genome shotgun (WGS) entry which is preliminary data.</text>
</comment>
<accession>A0A5J5IGN8</accession>
<protein>
    <submittedName>
        <fullName evidence="2">Nucleotidyltransferase family protein</fullName>
    </submittedName>
</protein>
<dbReference type="InterPro" id="IPR005835">
    <property type="entry name" value="NTP_transferase_dom"/>
</dbReference>
<dbReference type="PANTHER" id="PTHR22572">
    <property type="entry name" value="SUGAR-1-PHOSPHATE GUANYL TRANSFERASE"/>
    <property type="match status" value="1"/>
</dbReference>
<dbReference type="SUPFAM" id="SSF53448">
    <property type="entry name" value="Nucleotide-diphospho-sugar transferases"/>
    <property type="match status" value="1"/>
</dbReference>
<name>A0A5J5IGN8_9BACT</name>
<dbReference type="InterPro" id="IPR029044">
    <property type="entry name" value="Nucleotide-diphossugar_trans"/>
</dbReference>